<dbReference type="OrthoDB" id="5571888at2759"/>
<evidence type="ECO:0000259" key="2">
    <source>
        <dbReference type="PROSITE" id="PS50217"/>
    </source>
</evidence>
<feature type="compositionally biased region" description="Low complexity" evidence="1">
    <location>
        <begin position="232"/>
        <end position="249"/>
    </location>
</feature>
<feature type="compositionally biased region" description="Low complexity" evidence="1">
    <location>
        <begin position="779"/>
        <end position="789"/>
    </location>
</feature>
<dbReference type="InterPro" id="IPR046347">
    <property type="entry name" value="bZIP_sf"/>
</dbReference>
<feature type="compositionally biased region" description="Low complexity" evidence="1">
    <location>
        <begin position="500"/>
        <end position="511"/>
    </location>
</feature>
<feature type="region of interest" description="Disordered" evidence="1">
    <location>
        <begin position="958"/>
        <end position="986"/>
    </location>
</feature>
<feature type="compositionally biased region" description="Low complexity" evidence="1">
    <location>
        <begin position="745"/>
        <end position="759"/>
    </location>
</feature>
<feature type="region of interest" description="Disordered" evidence="1">
    <location>
        <begin position="1054"/>
        <end position="1073"/>
    </location>
</feature>
<feature type="region of interest" description="Disordered" evidence="1">
    <location>
        <begin position="500"/>
        <end position="546"/>
    </location>
</feature>
<feature type="compositionally biased region" description="Polar residues" evidence="1">
    <location>
        <begin position="512"/>
        <end position="536"/>
    </location>
</feature>
<feature type="region of interest" description="Disordered" evidence="1">
    <location>
        <begin position="476"/>
        <end position="495"/>
    </location>
</feature>
<dbReference type="PROSITE" id="PS00036">
    <property type="entry name" value="BZIP_BASIC"/>
    <property type="match status" value="1"/>
</dbReference>
<feature type="compositionally biased region" description="Polar residues" evidence="1">
    <location>
        <begin position="71"/>
        <end position="83"/>
    </location>
</feature>
<evidence type="ECO:0000256" key="1">
    <source>
        <dbReference type="SAM" id="MobiDB-lite"/>
    </source>
</evidence>
<reference evidence="3 4" key="1">
    <citation type="journal article" date="2019" name="Nat. Ecol. Evol.">
        <title>Megaphylogeny resolves global patterns of mushroom evolution.</title>
        <authorList>
            <person name="Varga T."/>
            <person name="Krizsan K."/>
            <person name="Foldi C."/>
            <person name="Dima B."/>
            <person name="Sanchez-Garcia M."/>
            <person name="Sanchez-Ramirez S."/>
            <person name="Szollosi G.J."/>
            <person name="Szarkandi J.G."/>
            <person name="Papp V."/>
            <person name="Albert L."/>
            <person name="Andreopoulos W."/>
            <person name="Angelini C."/>
            <person name="Antonin V."/>
            <person name="Barry K.W."/>
            <person name="Bougher N.L."/>
            <person name="Buchanan P."/>
            <person name="Buyck B."/>
            <person name="Bense V."/>
            <person name="Catcheside P."/>
            <person name="Chovatia M."/>
            <person name="Cooper J."/>
            <person name="Damon W."/>
            <person name="Desjardin D."/>
            <person name="Finy P."/>
            <person name="Geml J."/>
            <person name="Haridas S."/>
            <person name="Hughes K."/>
            <person name="Justo A."/>
            <person name="Karasinski D."/>
            <person name="Kautmanova I."/>
            <person name="Kiss B."/>
            <person name="Kocsube S."/>
            <person name="Kotiranta H."/>
            <person name="LaButti K.M."/>
            <person name="Lechner B.E."/>
            <person name="Liimatainen K."/>
            <person name="Lipzen A."/>
            <person name="Lukacs Z."/>
            <person name="Mihaltcheva S."/>
            <person name="Morgado L.N."/>
            <person name="Niskanen T."/>
            <person name="Noordeloos M.E."/>
            <person name="Ohm R.A."/>
            <person name="Ortiz-Santana B."/>
            <person name="Ovrebo C."/>
            <person name="Racz N."/>
            <person name="Riley R."/>
            <person name="Savchenko A."/>
            <person name="Shiryaev A."/>
            <person name="Soop K."/>
            <person name="Spirin V."/>
            <person name="Szebenyi C."/>
            <person name="Tomsovsky M."/>
            <person name="Tulloss R.E."/>
            <person name="Uehling J."/>
            <person name="Grigoriev I.V."/>
            <person name="Vagvolgyi C."/>
            <person name="Papp T."/>
            <person name="Martin F.M."/>
            <person name="Miettinen O."/>
            <person name="Hibbett D.S."/>
            <person name="Nagy L.G."/>
        </authorList>
    </citation>
    <scope>NUCLEOTIDE SEQUENCE [LARGE SCALE GENOMIC DNA]</scope>
    <source>
        <strain evidence="3 4">CBS 962.96</strain>
    </source>
</reference>
<dbReference type="InterPro" id="IPR004827">
    <property type="entry name" value="bZIP"/>
</dbReference>
<feature type="compositionally biased region" description="Low complexity" evidence="1">
    <location>
        <begin position="904"/>
        <end position="920"/>
    </location>
</feature>
<keyword evidence="4" id="KW-1185">Reference proteome</keyword>
<protein>
    <recommendedName>
        <fullName evidence="2">BZIP domain-containing protein</fullName>
    </recommendedName>
</protein>
<feature type="region of interest" description="Disordered" evidence="1">
    <location>
        <begin position="879"/>
        <end position="920"/>
    </location>
</feature>
<feature type="compositionally biased region" description="Gly residues" evidence="1">
    <location>
        <begin position="841"/>
        <end position="850"/>
    </location>
</feature>
<feature type="compositionally biased region" description="Polar residues" evidence="1">
    <location>
        <begin position="769"/>
        <end position="778"/>
    </location>
</feature>
<feature type="compositionally biased region" description="Low complexity" evidence="1">
    <location>
        <begin position="291"/>
        <end position="315"/>
    </location>
</feature>
<dbReference type="PANTHER" id="PTHR37616:SF2">
    <property type="entry name" value="BZIP DOMAIN-CONTAINING PROTEIN"/>
    <property type="match status" value="1"/>
</dbReference>
<dbReference type="PANTHER" id="PTHR37616">
    <property type="entry name" value="BZIP TRANSCRIPTION FACTOR 60-LIKE"/>
    <property type="match status" value="1"/>
</dbReference>
<evidence type="ECO:0000313" key="3">
    <source>
        <dbReference type="EMBL" id="THU76803.1"/>
    </source>
</evidence>
<dbReference type="AlphaFoldDB" id="A0A4S8KMQ9"/>
<feature type="compositionally biased region" description="Low complexity" evidence="1">
    <location>
        <begin position="183"/>
        <end position="201"/>
    </location>
</feature>
<feature type="compositionally biased region" description="Low complexity" evidence="1">
    <location>
        <begin position="1"/>
        <end position="19"/>
    </location>
</feature>
<organism evidence="3 4">
    <name type="scientific">Dendrothele bispora (strain CBS 962.96)</name>
    <dbReference type="NCBI Taxonomy" id="1314807"/>
    <lineage>
        <taxon>Eukaryota</taxon>
        <taxon>Fungi</taxon>
        <taxon>Dikarya</taxon>
        <taxon>Basidiomycota</taxon>
        <taxon>Agaricomycotina</taxon>
        <taxon>Agaricomycetes</taxon>
        <taxon>Agaricomycetidae</taxon>
        <taxon>Agaricales</taxon>
        <taxon>Agaricales incertae sedis</taxon>
        <taxon>Dendrothele</taxon>
    </lineage>
</organism>
<feature type="region of interest" description="Disordered" evidence="1">
    <location>
        <begin position="37"/>
        <end position="98"/>
    </location>
</feature>
<feature type="region of interest" description="Disordered" evidence="1">
    <location>
        <begin position="830"/>
        <end position="851"/>
    </location>
</feature>
<dbReference type="GO" id="GO:0003700">
    <property type="term" value="F:DNA-binding transcription factor activity"/>
    <property type="evidence" value="ECO:0007669"/>
    <property type="project" value="InterPro"/>
</dbReference>
<name>A0A4S8KMQ9_DENBC</name>
<evidence type="ECO:0000313" key="4">
    <source>
        <dbReference type="Proteomes" id="UP000297245"/>
    </source>
</evidence>
<feature type="region of interest" description="Disordered" evidence="1">
    <location>
        <begin position="693"/>
        <end position="789"/>
    </location>
</feature>
<proteinExistence type="predicted"/>
<dbReference type="CDD" id="cd14810">
    <property type="entry name" value="bZIP_u1"/>
    <property type="match status" value="1"/>
</dbReference>
<feature type="compositionally biased region" description="Basic and acidic residues" evidence="1">
    <location>
        <begin position="252"/>
        <end position="261"/>
    </location>
</feature>
<accession>A0A4S8KMQ9</accession>
<dbReference type="EMBL" id="ML180702">
    <property type="protein sequence ID" value="THU76803.1"/>
    <property type="molecule type" value="Genomic_DNA"/>
</dbReference>
<dbReference type="SUPFAM" id="SSF57959">
    <property type="entry name" value="Leucine zipper domain"/>
    <property type="match status" value="1"/>
</dbReference>
<feature type="region of interest" description="Disordered" evidence="1">
    <location>
        <begin position="1"/>
        <end position="20"/>
    </location>
</feature>
<gene>
    <name evidence="3" type="ORF">K435DRAFT_787057</name>
</gene>
<dbReference type="SMART" id="SM00338">
    <property type="entry name" value="BRLZ"/>
    <property type="match status" value="1"/>
</dbReference>
<feature type="compositionally biased region" description="Acidic residues" evidence="1">
    <location>
        <begin position="334"/>
        <end position="343"/>
    </location>
</feature>
<feature type="compositionally biased region" description="Low complexity" evidence="1">
    <location>
        <begin position="37"/>
        <end position="70"/>
    </location>
</feature>
<dbReference type="Proteomes" id="UP000297245">
    <property type="component" value="Unassembled WGS sequence"/>
</dbReference>
<dbReference type="Gene3D" id="1.20.5.170">
    <property type="match status" value="1"/>
</dbReference>
<dbReference type="PROSITE" id="PS50217">
    <property type="entry name" value="BZIP"/>
    <property type="match status" value="1"/>
</dbReference>
<feature type="domain" description="BZIP" evidence="2">
    <location>
        <begin position="356"/>
        <end position="419"/>
    </location>
</feature>
<feature type="region of interest" description="Disordered" evidence="1">
    <location>
        <begin position="183"/>
        <end position="350"/>
    </location>
</feature>
<feature type="compositionally biased region" description="Basic residues" evidence="1">
    <location>
        <begin position="695"/>
        <end position="708"/>
    </location>
</feature>
<sequence length="1073" mass="110687">MLVDNPISSNPFSSPSDNSYADISDYLNTDLFAPSTTTTATTTNAVSSTTPGSPGASGSASTSSRASSPSILSTPPQDPSQTSFPPPDVADPFSFLNTTGPSSTNGFGGFGFGTGSGTSSFFNFLDDEYKMDPMGMGGGMSYGGSGVGGGAPYDFLSASSSSAATNAMNMDVLNALFQPNLSSTTTTVPTSNPSSSASLPAHMSIDPHLVDSPSTAPQSEFGEPSEEDEMADVVVVASSPTTTTTTTTKKPSKSEQPEEKLTLTIAPVKVGGHGKARKGTVQSGGVTKKVASSTATTTTTTASTTSSASIPTPSSKNKENHSTAKKGVNGSEKGEDEDDDDLPADWRPPPEVFAKMTSKEKRQLRNKISARNFRVRRKEYITTLETDIAERDRLLDAIRSELGTTQSENLALRQEIAALKKALLGNRPSSSPSHSSSAAAQSTLLTPVSPLSAAGTSLRGADVNLNSTAVVTVDDLHLPPPAPLPERSAAEELAARAAAAELLASSSSPSSTSSGDKNNANAHAQVSGSNSLLTPNTHKDLPTSPQLGGASFWGGVSQAGFGAAGSSSLGGLGFGNGFGGGGGYTQVHRVLMPDLDLGTSVARWVRDVVSANQQAQQQGQQQQQGEKGERRLQENMNPILNVNVNAASGGESREVEMKDEERVQGQGFEGFADANLFTMKTLDAYRMQLWTKMASQHHHHHQPPHHAQTHSPVSSAHSNSSSSNSNSSGSPPQQFVSPPSPRMSPPSATTTSSPAAATAKEFQREFSPSPFTLPTHQATPYTSSYSSHHSPNLPYNNLAFPLANNNNTNNGHSQLNGLASSLKPAYFVNSNKPNLPTTGSAAGGAGGGRQGMSSTLGALLAGKHHTPSTYSWNHGAAAGAYPSPPSSPNLGGKKPGFVGGKSHQQQQQERQNQERQQQQQQQMQQQLYAAAIATSASQTLLGKLGAAFWDAFSGGSSSSSGAASSSGGGGASGSSSTGTRKPWDADKVRKVLEGKAVVRVVDVDPVPVPSVVVSSSAAAATAAAVAGVPEVQVKKEESKAVCVSTLLEEGMKSLSLGGGSASASGGSGRRRYD</sequence>
<feature type="compositionally biased region" description="Low complexity" evidence="1">
    <location>
        <begin position="709"/>
        <end position="737"/>
    </location>
</feature>